<dbReference type="EMBL" id="QGKW02000007">
    <property type="protein sequence ID" value="KAF2618100.1"/>
    <property type="molecule type" value="Genomic_DNA"/>
</dbReference>
<comment type="caution">
    <text evidence="2">The sequence shown here is derived from an EMBL/GenBank/DDBJ whole genome shotgun (WGS) entry which is preliminary data.</text>
</comment>
<accession>A0A8S9MDH3</accession>
<gene>
    <name evidence="2" type="ORF">F2Q68_00038951</name>
</gene>
<evidence type="ECO:0000313" key="3">
    <source>
        <dbReference type="Proteomes" id="UP000712281"/>
    </source>
</evidence>
<proteinExistence type="predicted"/>
<organism evidence="2 3">
    <name type="scientific">Brassica cretica</name>
    <name type="common">Mustard</name>
    <dbReference type="NCBI Taxonomy" id="69181"/>
    <lineage>
        <taxon>Eukaryota</taxon>
        <taxon>Viridiplantae</taxon>
        <taxon>Streptophyta</taxon>
        <taxon>Embryophyta</taxon>
        <taxon>Tracheophyta</taxon>
        <taxon>Spermatophyta</taxon>
        <taxon>Magnoliopsida</taxon>
        <taxon>eudicotyledons</taxon>
        <taxon>Gunneridae</taxon>
        <taxon>Pentapetalae</taxon>
        <taxon>rosids</taxon>
        <taxon>malvids</taxon>
        <taxon>Brassicales</taxon>
        <taxon>Brassicaceae</taxon>
        <taxon>Brassiceae</taxon>
        <taxon>Brassica</taxon>
    </lineage>
</organism>
<evidence type="ECO:0000256" key="1">
    <source>
        <dbReference type="SAM" id="MobiDB-lite"/>
    </source>
</evidence>
<feature type="region of interest" description="Disordered" evidence="1">
    <location>
        <begin position="213"/>
        <end position="248"/>
    </location>
</feature>
<evidence type="ECO:0000313" key="2">
    <source>
        <dbReference type="EMBL" id="KAF2618100.1"/>
    </source>
</evidence>
<reference evidence="2" key="1">
    <citation type="submission" date="2019-12" db="EMBL/GenBank/DDBJ databases">
        <title>Genome sequencing and annotation of Brassica cretica.</title>
        <authorList>
            <person name="Studholme D.J."/>
            <person name="Sarris P.F."/>
        </authorList>
    </citation>
    <scope>NUCLEOTIDE SEQUENCE</scope>
    <source>
        <strain evidence="2">PFS-001/15</strain>
        <tissue evidence="2">Leaf</tissue>
    </source>
</reference>
<protein>
    <submittedName>
        <fullName evidence="2">Uncharacterized protein</fullName>
    </submittedName>
</protein>
<sequence>MWAVVEIAPVASVEPFVVPSRSIGQLRGNRTFVGRVVLQFLVLLAGLKSLHFVMLDKPGVCGTGSLGIRRFWGKPFCNMEVPGCWPAPLSALPMTFVPLAYGALFLLFAPEWYSLCAFALSGKATAGIDLGLESESVVWIAEAGVFYRLLSAPAWVSHSQRFTMPFNVQAALCFPLASWVNALRICPCFSRGRVFLRGISGYMARKSGSKVVGTLDPEPGSWDPEPESWNPEPRSWDPEPGSWNPEPRGGRAAVFSALRQGFFAEQLQWNSTSTQRRSINLAIRLI</sequence>
<dbReference type="Proteomes" id="UP000712281">
    <property type="component" value="Unassembled WGS sequence"/>
</dbReference>
<name>A0A8S9MDH3_BRACR</name>
<dbReference type="AlphaFoldDB" id="A0A8S9MDH3"/>